<feature type="region of interest" description="Disordered" evidence="5">
    <location>
        <begin position="1"/>
        <end position="20"/>
    </location>
</feature>
<comment type="subcellular location">
    <subcellularLocation>
        <location evidence="4">Membrane</location>
    </subcellularLocation>
</comment>
<dbReference type="InterPro" id="IPR011992">
    <property type="entry name" value="EF-hand-dom_pair"/>
</dbReference>
<evidence type="ECO:0000256" key="5">
    <source>
        <dbReference type="SAM" id="MobiDB-lite"/>
    </source>
</evidence>
<keyword evidence="4" id="KW-0472">Membrane</keyword>
<dbReference type="Proteomes" id="UP001151760">
    <property type="component" value="Unassembled WGS sequence"/>
</dbReference>
<dbReference type="InterPro" id="IPR002048">
    <property type="entry name" value="EF_hand_dom"/>
</dbReference>
<gene>
    <name evidence="7" type="ORF">Tco_0680588</name>
</gene>
<dbReference type="Gene3D" id="1.10.238.10">
    <property type="entry name" value="EF-hand"/>
    <property type="match status" value="1"/>
</dbReference>
<keyword evidence="8" id="KW-1185">Reference proteome</keyword>
<organism evidence="7 8">
    <name type="scientific">Tanacetum coccineum</name>
    <dbReference type="NCBI Taxonomy" id="301880"/>
    <lineage>
        <taxon>Eukaryota</taxon>
        <taxon>Viridiplantae</taxon>
        <taxon>Streptophyta</taxon>
        <taxon>Embryophyta</taxon>
        <taxon>Tracheophyta</taxon>
        <taxon>Spermatophyta</taxon>
        <taxon>Magnoliopsida</taxon>
        <taxon>eudicotyledons</taxon>
        <taxon>Gunneridae</taxon>
        <taxon>Pentapetalae</taxon>
        <taxon>asterids</taxon>
        <taxon>campanulids</taxon>
        <taxon>Asterales</taxon>
        <taxon>Asteraceae</taxon>
        <taxon>Asteroideae</taxon>
        <taxon>Anthemideae</taxon>
        <taxon>Anthemidinae</taxon>
        <taxon>Tanacetum</taxon>
    </lineage>
</organism>
<dbReference type="PANTHER" id="PTHR23056">
    <property type="entry name" value="CALCINEURIN B"/>
    <property type="match status" value="1"/>
</dbReference>
<accession>A0ABQ4XKZ1</accession>
<feature type="domain" description="EF-hand" evidence="6">
    <location>
        <begin position="53"/>
        <end position="80"/>
    </location>
</feature>
<evidence type="ECO:0000256" key="4">
    <source>
        <dbReference type="RuleBase" id="RU369080"/>
    </source>
</evidence>
<evidence type="ECO:0000313" key="8">
    <source>
        <dbReference type="Proteomes" id="UP001151760"/>
    </source>
</evidence>
<dbReference type="PROSITE" id="PS50222">
    <property type="entry name" value="EF_HAND_2"/>
    <property type="match status" value="1"/>
</dbReference>
<reference evidence="7" key="2">
    <citation type="submission" date="2022-01" db="EMBL/GenBank/DDBJ databases">
        <authorList>
            <person name="Yamashiro T."/>
            <person name="Shiraishi A."/>
            <person name="Satake H."/>
            <person name="Nakayama K."/>
        </authorList>
    </citation>
    <scope>NUCLEOTIDE SEQUENCE</scope>
</reference>
<evidence type="ECO:0000256" key="2">
    <source>
        <dbReference type="ARBA" id="ARBA00022837"/>
    </source>
</evidence>
<keyword evidence="4" id="KW-0479">Metal-binding</keyword>
<evidence type="ECO:0000256" key="3">
    <source>
        <dbReference type="ARBA" id="ARBA00023774"/>
    </source>
</evidence>
<comment type="subunit">
    <text evidence="4">Homodimer. Interacts with CIPK.</text>
</comment>
<comment type="function">
    <text evidence="4">Acts as a calcium sensor. CBL proteins interact with CIPK serine-threonine protein kinases. Binding of a CBL protein to the regulatory NAF domain of a CIPK protein lead to the activation of the kinase in a calcium-dependent manner.</text>
</comment>
<proteinExistence type="inferred from homology"/>
<evidence type="ECO:0000256" key="1">
    <source>
        <dbReference type="ARBA" id="ARBA00022737"/>
    </source>
</evidence>
<sequence length="156" mass="18059">MTKLPSRELQVRDGSSKTNWKKSKGLRRCKMEIMGMDGRLISFLGLTVYMLHVFDLFDTNRNGIMSFMEFARALLVFHPYAPITDKIEFSFQIYDIKQQSFIERQQAEYSLFFCALFDAKSWNTSSLERIKEMVVATHAESGMSLSDDVIDSIVDK</sequence>
<keyword evidence="1 4" id="KW-0677">Repeat</keyword>
<name>A0ABQ4XKZ1_9ASTR</name>
<comment type="caution">
    <text evidence="7">The sequence shown here is derived from an EMBL/GenBank/DDBJ whole genome shotgun (WGS) entry which is preliminary data.</text>
</comment>
<dbReference type="InterPro" id="IPR045198">
    <property type="entry name" value="CNBL1-10"/>
</dbReference>
<keyword evidence="2 4" id="KW-0106">Calcium</keyword>
<dbReference type="PANTHER" id="PTHR23056:SF138">
    <property type="entry name" value="CALCINEURIN B-LIKE PROTEIN 3"/>
    <property type="match status" value="1"/>
</dbReference>
<feature type="non-terminal residue" evidence="7">
    <location>
        <position position="156"/>
    </location>
</feature>
<reference evidence="7" key="1">
    <citation type="journal article" date="2022" name="Int. J. Mol. Sci.">
        <title>Draft Genome of Tanacetum Coccineum: Genomic Comparison of Closely Related Tanacetum-Family Plants.</title>
        <authorList>
            <person name="Yamashiro T."/>
            <person name="Shiraishi A."/>
            <person name="Nakayama K."/>
            <person name="Satake H."/>
        </authorList>
    </citation>
    <scope>NUCLEOTIDE SEQUENCE</scope>
</reference>
<evidence type="ECO:0000259" key="6">
    <source>
        <dbReference type="PROSITE" id="PS50222"/>
    </source>
</evidence>
<protein>
    <recommendedName>
        <fullName evidence="4">Calcineurin B-like protein</fullName>
    </recommendedName>
</protein>
<dbReference type="EMBL" id="BQNB010009620">
    <property type="protein sequence ID" value="GJS66024.1"/>
    <property type="molecule type" value="Genomic_DNA"/>
</dbReference>
<comment type="similarity">
    <text evidence="3 4">Belongs to the calcineurin regulatory subunit family.</text>
</comment>
<feature type="compositionally biased region" description="Basic and acidic residues" evidence="5">
    <location>
        <begin position="1"/>
        <end position="15"/>
    </location>
</feature>
<dbReference type="PROSITE" id="PS00018">
    <property type="entry name" value="EF_HAND_1"/>
    <property type="match status" value="1"/>
</dbReference>
<dbReference type="InterPro" id="IPR018247">
    <property type="entry name" value="EF_Hand_1_Ca_BS"/>
</dbReference>
<dbReference type="SUPFAM" id="SSF47473">
    <property type="entry name" value="EF-hand"/>
    <property type="match status" value="1"/>
</dbReference>
<evidence type="ECO:0000313" key="7">
    <source>
        <dbReference type="EMBL" id="GJS66024.1"/>
    </source>
</evidence>